<dbReference type="OrthoDB" id="7269603at2"/>
<feature type="compositionally biased region" description="Polar residues" evidence="1">
    <location>
        <begin position="262"/>
        <end position="275"/>
    </location>
</feature>
<dbReference type="PANTHER" id="PTHR38463:SF1">
    <property type="entry name" value="STRESS RESPONSE PROTEIN YSNF"/>
    <property type="match status" value="1"/>
</dbReference>
<dbReference type="RefSeq" id="WP_138328075.1">
    <property type="nucleotide sequence ID" value="NZ_VCDI01000014.1"/>
</dbReference>
<dbReference type="PANTHER" id="PTHR38463">
    <property type="entry name" value="STRESS RESPONSE PROTEIN YSNF"/>
    <property type="match status" value="1"/>
</dbReference>
<dbReference type="InterPro" id="IPR052967">
    <property type="entry name" value="Stress_Response_Assoc"/>
</dbReference>
<dbReference type="InterPro" id="IPR019060">
    <property type="entry name" value="DUF2382"/>
</dbReference>
<feature type="region of interest" description="Disordered" evidence="1">
    <location>
        <begin position="31"/>
        <end position="53"/>
    </location>
</feature>
<evidence type="ECO:0000259" key="2">
    <source>
        <dbReference type="Pfam" id="PF09557"/>
    </source>
</evidence>
<protein>
    <submittedName>
        <fullName evidence="3">DUF2382 domain-containing protein</fullName>
    </submittedName>
</protein>
<feature type="compositionally biased region" description="Polar residues" evidence="1">
    <location>
        <begin position="35"/>
        <end position="51"/>
    </location>
</feature>
<feature type="region of interest" description="Disordered" evidence="1">
    <location>
        <begin position="248"/>
        <end position="275"/>
    </location>
</feature>
<name>A0A5R9IYM4_9PROT</name>
<dbReference type="EMBL" id="VCDI01000014">
    <property type="protein sequence ID" value="TLU70575.1"/>
    <property type="molecule type" value="Genomic_DNA"/>
</dbReference>
<keyword evidence="4" id="KW-1185">Reference proteome</keyword>
<sequence length="275" mass="29290">MASEKIVAVYDTFAHAEMAAQDLLAAGVPPEAISRHSNTGSSPGTTKSPNAPTREKGFWAQVLGGEPDQDATVYERSVSGGSTVVTVDAPDEHISAVTAILESHHPIDLDERASSYALADKTSASLPDVAASRVASVPAADIIPLAEEQLVVGKRLVNRGSTRVRRFVVETPVEEQVTLRDEVVTIERRPVTDASQPADSFSDKVIEMAESGEEAVAGKTAHVYEEVSLHKEVIDRVETVKDTVRREDVQIDQVPSEAAGTGMTSPSKSTASNLH</sequence>
<feature type="domain" description="DUF2382" evidence="2">
    <location>
        <begin position="143"/>
        <end position="251"/>
    </location>
</feature>
<evidence type="ECO:0000313" key="4">
    <source>
        <dbReference type="Proteomes" id="UP000305654"/>
    </source>
</evidence>
<organism evidence="3 4">
    <name type="scientific">Lichenicoccus roseus</name>
    <dbReference type="NCBI Taxonomy" id="2683649"/>
    <lineage>
        <taxon>Bacteria</taxon>
        <taxon>Pseudomonadati</taxon>
        <taxon>Pseudomonadota</taxon>
        <taxon>Alphaproteobacteria</taxon>
        <taxon>Acetobacterales</taxon>
        <taxon>Acetobacteraceae</taxon>
        <taxon>Lichenicoccus</taxon>
    </lineage>
</organism>
<reference evidence="3 4" key="1">
    <citation type="submission" date="2019-05" db="EMBL/GenBank/DDBJ databases">
        <authorList>
            <person name="Pankratov T."/>
            <person name="Grouzdev D."/>
        </authorList>
    </citation>
    <scope>NUCLEOTIDE SEQUENCE [LARGE SCALE GENOMIC DNA]</scope>
    <source>
        <strain evidence="3 4">KEBCLARHB70R</strain>
    </source>
</reference>
<dbReference type="AlphaFoldDB" id="A0A5R9IYM4"/>
<accession>A0A5R9IYM4</accession>
<gene>
    <name evidence="3" type="ORF">FE263_21360</name>
</gene>
<comment type="caution">
    <text evidence="3">The sequence shown here is derived from an EMBL/GenBank/DDBJ whole genome shotgun (WGS) entry which is preliminary data.</text>
</comment>
<evidence type="ECO:0000256" key="1">
    <source>
        <dbReference type="SAM" id="MobiDB-lite"/>
    </source>
</evidence>
<dbReference type="Proteomes" id="UP000305654">
    <property type="component" value="Unassembled WGS sequence"/>
</dbReference>
<proteinExistence type="predicted"/>
<evidence type="ECO:0000313" key="3">
    <source>
        <dbReference type="EMBL" id="TLU70575.1"/>
    </source>
</evidence>
<dbReference type="Pfam" id="PF09557">
    <property type="entry name" value="DUF2382"/>
    <property type="match status" value="1"/>
</dbReference>